<evidence type="ECO:0000313" key="2">
    <source>
        <dbReference type="Proteomes" id="UP000664859"/>
    </source>
</evidence>
<reference evidence="1" key="1">
    <citation type="submission" date="2021-02" db="EMBL/GenBank/DDBJ databases">
        <title>First Annotated Genome of the Yellow-green Alga Tribonema minus.</title>
        <authorList>
            <person name="Mahan K.M."/>
        </authorList>
    </citation>
    <scope>NUCLEOTIDE SEQUENCE</scope>
    <source>
        <strain evidence="1">UTEX B ZZ1240</strain>
    </source>
</reference>
<accession>A0A835Z3E4</accession>
<name>A0A835Z3E4_9STRA</name>
<comment type="caution">
    <text evidence="1">The sequence shown here is derived from an EMBL/GenBank/DDBJ whole genome shotgun (WGS) entry which is preliminary data.</text>
</comment>
<organism evidence="1 2">
    <name type="scientific">Tribonema minus</name>
    <dbReference type="NCBI Taxonomy" id="303371"/>
    <lineage>
        <taxon>Eukaryota</taxon>
        <taxon>Sar</taxon>
        <taxon>Stramenopiles</taxon>
        <taxon>Ochrophyta</taxon>
        <taxon>PX clade</taxon>
        <taxon>Xanthophyceae</taxon>
        <taxon>Tribonematales</taxon>
        <taxon>Tribonemataceae</taxon>
        <taxon>Tribonema</taxon>
    </lineage>
</organism>
<dbReference type="Proteomes" id="UP000664859">
    <property type="component" value="Unassembled WGS sequence"/>
</dbReference>
<keyword evidence="2" id="KW-1185">Reference proteome</keyword>
<protein>
    <submittedName>
        <fullName evidence="1">Uncharacterized protein</fullName>
    </submittedName>
</protein>
<gene>
    <name evidence="1" type="ORF">JKP88DRAFT_289249</name>
</gene>
<dbReference type="AlphaFoldDB" id="A0A835Z3E4"/>
<sequence>MELLNPSIVSQVLDYAGPQQFLFHGGVSKLWRRASAAHDRITAHAEAAKHLNRLQWAWASHRTLPLCRAMGRWAHEDAVRLLIRDVRRVRGGVDALIAGAVAGDRVGVLQTLEEAAQGSDTVAAWAEPWAPRDHAWNHAQSALDAIDRSHLRLAVAAAVLAGDVAVRRAVAATVPSLSAAAAAHAGAVANVAFCLDDPETCLFAHATWPEVFTADAVAAIAARNTSVAIARDPRFCGAVVRHLQFDFNSAIWLAAKDLVHLDWFLGQPVPVADWDAGAMEDIAESDARYAAAAAGVVVRHHPHLLNALNGVLEGA</sequence>
<proteinExistence type="predicted"/>
<dbReference type="EMBL" id="JAFCMP010000131">
    <property type="protein sequence ID" value="KAG5185474.1"/>
    <property type="molecule type" value="Genomic_DNA"/>
</dbReference>
<evidence type="ECO:0000313" key="1">
    <source>
        <dbReference type="EMBL" id="KAG5185474.1"/>
    </source>
</evidence>